<evidence type="ECO:0000313" key="5">
    <source>
        <dbReference type="EMBL" id="VAW24605.1"/>
    </source>
</evidence>
<accession>A0A3B0U169</accession>
<dbReference type="Gene3D" id="2.40.170.20">
    <property type="entry name" value="TonB-dependent receptor, beta-barrel domain"/>
    <property type="match status" value="1"/>
</dbReference>
<sequence>MRKIVCSIILFLFLSQYSCLFAIDKEHSIFGKILSAESMFGVENVVVRLYSMSDLGLLDGCLSDTLGEFSLNYSGASGVVLLKFNHLLFHTLELEINLDTCHFPLRLKNVYLSLKSYKINNVDVVGNKFMSKKGRDVFVVNDSLIQKSSDVFDIIREIPSFEVEGNGSISVDGSKRILIYLDKKEISLKELKGIDPKMIMRIETLKNPSAKYLFEGIERTVNIVTRKVETAYNFYVNPVLDLKSRFNNSSFTFDFQRRSVRIFVIGNYWLRDIPANYNESTLNRDYVVERFLSGEVNAREQDYELWSGIDIMRDKMNINFTWYYSCYPYSQEQKLKSIDPYLKLDSEDIRRRESDMLTRKYSFLYDQVVTPNTKVKFEGDFYSYVNSNEENRFDLKNQILSKQNAREKKSAICLSTEIQHDISDQFMVSSGASWYASEIDFFNWANDNPESFRYKKVQKKVWSEIFCTIIDKWQISGGINISNFGYTLRDHKTKQWNALEIALLSFIPNNRNKFVVQYSNGLEEPKLRQLDPYQYFLGENTYEQGNPELKNTKNYKISFKYTYRSANDYFVLNPFRNDYKNVITAMFDYGPGGEVVKTYNNLLFKRDLGGLVYVRKAVLNKTFFFTANLLFKHINFYKDGEKIKQHDNFQLRGTISYSKADYNSSISFSLPYQKTGAYEELKMPGYINLFFQKKIFQKRGSCGINMLKSIKNVENHRVEINGQTIEKQVERKIDYLSFFIRYRISSVKEVRKIERDYNWDNDK</sequence>
<comment type="subcellular location">
    <subcellularLocation>
        <location evidence="1">Cell outer membrane</location>
    </subcellularLocation>
</comment>
<dbReference type="GO" id="GO:0009279">
    <property type="term" value="C:cell outer membrane"/>
    <property type="evidence" value="ECO:0007669"/>
    <property type="project" value="UniProtKB-SubCell"/>
</dbReference>
<name>A0A3B0U169_9ZZZZ</name>
<dbReference type="EMBL" id="UOEP01000219">
    <property type="protein sequence ID" value="VAW24605.1"/>
    <property type="molecule type" value="Genomic_DNA"/>
</dbReference>
<dbReference type="AlphaFoldDB" id="A0A3B0U169"/>
<evidence type="ECO:0000259" key="4">
    <source>
        <dbReference type="Pfam" id="PF14905"/>
    </source>
</evidence>
<gene>
    <name evidence="5" type="ORF">MNBD_BACTEROID01-1384</name>
</gene>
<dbReference type="Pfam" id="PF14905">
    <property type="entry name" value="OMP_b-brl_3"/>
    <property type="match status" value="1"/>
</dbReference>
<keyword evidence="3" id="KW-0998">Cell outer membrane</keyword>
<organism evidence="5">
    <name type="scientific">hydrothermal vent metagenome</name>
    <dbReference type="NCBI Taxonomy" id="652676"/>
    <lineage>
        <taxon>unclassified sequences</taxon>
        <taxon>metagenomes</taxon>
        <taxon>ecological metagenomes</taxon>
    </lineage>
</organism>
<dbReference type="InterPro" id="IPR041700">
    <property type="entry name" value="OMP_b-brl_3"/>
</dbReference>
<reference evidence="5" key="1">
    <citation type="submission" date="2018-06" db="EMBL/GenBank/DDBJ databases">
        <authorList>
            <person name="Zhirakovskaya E."/>
        </authorList>
    </citation>
    <scope>NUCLEOTIDE SEQUENCE</scope>
</reference>
<dbReference type="SUPFAM" id="SSF56935">
    <property type="entry name" value="Porins"/>
    <property type="match status" value="1"/>
</dbReference>
<feature type="domain" description="Outer membrane protein beta-barrel" evidence="4">
    <location>
        <begin position="504"/>
        <end position="723"/>
    </location>
</feature>
<evidence type="ECO:0000256" key="2">
    <source>
        <dbReference type="ARBA" id="ARBA00023136"/>
    </source>
</evidence>
<proteinExistence type="predicted"/>
<dbReference type="InterPro" id="IPR036942">
    <property type="entry name" value="Beta-barrel_TonB_sf"/>
</dbReference>
<protein>
    <recommendedName>
        <fullName evidence="4">Outer membrane protein beta-barrel domain-containing protein</fullName>
    </recommendedName>
</protein>
<evidence type="ECO:0000256" key="3">
    <source>
        <dbReference type="ARBA" id="ARBA00023237"/>
    </source>
</evidence>
<keyword evidence="2" id="KW-0472">Membrane</keyword>
<evidence type="ECO:0000256" key="1">
    <source>
        <dbReference type="ARBA" id="ARBA00004442"/>
    </source>
</evidence>